<feature type="region of interest" description="Disordered" evidence="1">
    <location>
        <begin position="262"/>
        <end position="283"/>
    </location>
</feature>
<proteinExistence type="predicted"/>
<dbReference type="Proteomes" id="UP001200034">
    <property type="component" value="Unassembled WGS sequence"/>
</dbReference>
<reference evidence="2" key="1">
    <citation type="journal article" date="2021" name="Mol. Ecol. Resour.">
        <title>Phylogenomic analyses of the genus Drosophila reveals genomic signals of climate adaptation.</title>
        <authorList>
            <person name="Li F."/>
            <person name="Rane R.V."/>
            <person name="Luria V."/>
            <person name="Xiong Z."/>
            <person name="Chen J."/>
            <person name="Li Z."/>
            <person name="Catullo R.A."/>
            <person name="Griffin P.C."/>
            <person name="Schiffer M."/>
            <person name="Pearce S."/>
            <person name="Lee S.F."/>
            <person name="McElroy K."/>
            <person name="Stocker A."/>
            <person name="Shirriffs J."/>
            <person name="Cockerell F."/>
            <person name="Coppin C."/>
            <person name="Sgro C.M."/>
            <person name="Karger A."/>
            <person name="Cain J.W."/>
            <person name="Weber J.A."/>
            <person name="Santpere G."/>
            <person name="Kirschner M.W."/>
            <person name="Hoffmann A.A."/>
            <person name="Oakeshott J.G."/>
            <person name="Zhang G."/>
        </authorList>
    </citation>
    <scope>NUCLEOTIDE SEQUENCE</scope>
    <source>
        <strain evidence="2">BGI-SZ-2011g</strain>
    </source>
</reference>
<feature type="compositionally biased region" description="Polar residues" evidence="1">
    <location>
        <begin position="41"/>
        <end position="54"/>
    </location>
</feature>
<feature type="compositionally biased region" description="Polar residues" evidence="1">
    <location>
        <begin position="1"/>
        <end position="11"/>
    </location>
</feature>
<feature type="compositionally biased region" description="Polar residues" evidence="1">
    <location>
        <begin position="214"/>
        <end position="223"/>
    </location>
</feature>
<feature type="region of interest" description="Disordered" evidence="1">
    <location>
        <begin position="1"/>
        <end position="189"/>
    </location>
</feature>
<organism evidence="2 3">
    <name type="scientific">Drosophila rubida</name>
    <dbReference type="NCBI Taxonomy" id="30044"/>
    <lineage>
        <taxon>Eukaryota</taxon>
        <taxon>Metazoa</taxon>
        <taxon>Ecdysozoa</taxon>
        <taxon>Arthropoda</taxon>
        <taxon>Hexapoda</taxon>
        <taxon>Insecta</taxon>
        <taxon>Pterygota</taxon>
        <taxon>Neoptera</taxon>
        <taxon>Endopterygota</taxon>
        <taxon>Diptera</taxon>
        <taxon>Brachycera</taxon>
        <taxon>Muscomorpha</taxon>
        <taxon>Ephydroidea</taxon>
        <taxon>Drosophilidae</taxon>
        <taxon>Drosophila</taxon>
    </lineage>
</organism>
<protein>
    <submittedName>
        <fullName evidence="2">Uncharacterized protein</fullName>
    </submittedName>
</protein>
<feature type="region of interest" description="Disordered" evidence="1">
    <location>
        <begin position="429"/>
        <end position="520"/>
    </location>
</feature>
<dbReference type="AlphaFoldDB" id="A0AAD4JV87"/>
<evidence type="ECO:0000256" key="1">
    <source>
        <dbReference type="SAM" id="MobiDB-lite"/>
    </source>
</evidence>
<feature type="compositionally biased region" description="Low complexity" evidence="1">
    <location>
        <begin position="79"/>
        <end position="91"/>
    </location>
</feature>
<feature type="compositionally biased region" description="Basic and acidic residues" evidence="1">
    <location>
        <begin position="126"/>
        <end position="162"/>
    </location>
</feature>
<feature type="compositionally biased region" description="Polar residues" evidence="1">
    <location>
        <begin position="100"/>
        <end position="121"/>
    </location>
</feature>
<feature type="compositionally biased region" description="Basic and acidic residues" evidence="1">
    <location>
        <begin position="504"/>
        <end position="520"/>
    </location>
</feature>
<feature type="region of interest" description="Disordered" evidence="1">
    <location>
        <begin position="201"/>
        <end position="247"/>
    </location>
</feature>
<feature type="region of interest" description="Disordered" evidence="1">
    <location>
        <begin position="377"/>
        <end position="402"/>
    </location>
</feature>
<gene>
    <name evidence="2" type="ORF">KR093_005824</name>
</gene>
<feature type="compositionally biased region" description="Basic and acidic residues" evidence="1">
    <location>
        <begin position="173"/>
        <end position="183"/>
    </location>
</feature>
<name>A0AAD4JV87_9MUSC</name>
<accession>A0AAD4JV87</accession>
<evidence type="ECO:0000313" key="3">
    <source>
        <dbReference type="Proteomes" id="UP001200034"/>
    </source>
</evidence>
<comment type="caution">
    <text evidence="2">The sequence shown here is derived from an EMBL/GenBank/DDBJ whole genome shotgun (WGS) entry which is preliminary data.</text>
</comment>
<evidence type="ECO:0000313" key="2">
    <source>
        <dbReference type="EMBL" id="KAH8359326.1"/>
    </source>
</evidence>
<sequence length="551" mass="58701">MLSKMAQSNNVGAGGTGPAVGGRRVPLSLSGSGSGSVSRLQQAATGSNGRSNSPQNKKNEQAANANGPFVATKKVKEQSSSSSSSTSNSTNSKDKEKKNQNGVTKSTNGNQKTSQNGGSSNAVAKEQQKKEKHAEKQREKELNKVESKEDVQPIVKEPEAEVKVVPPTVNAVEPKKQNNKEPAAEIIEVDDEPEVAIVVVEPTTPTSERKSSRKLNQQKTPNKAEQIEASPEQKKRPEATIAKPAAEPVEDVEMETLAVEASPIRSEPVSHPAATSTPGRNLFGFRSNCKQTKEVELAAQPSSSPAAIPTRSFAQITGRRSIRPETALTPGKLGNYRCINTSELDASNCTNTSMNATVGSEIPNSSSFSFSFFGRGRKRERTPPALSGSQSTTDLGQDVEMSPPKRARFELFSMNLASPFSMLRSRFSKATISSPSTRPRLDDTPPAGEEEETENGGEVQNVSGIVIQEEEQQQLNKSSASAEVAMAQEAGLDTPKKGGSPVKEAAEDNKDVDLNDKSVEGDEIVANVPIAEVEGSTTEVEGANRSRCAIM</sequence>
<feature type="compositionally biased region" description="Low complexity" evidence="1">
    <location>
        <begin position="21"/>
        <end position="40"/>
    </location>
</feature>
<keyword evidence="3" id="KW-1185">Reference proteome</keyword>
<dbReference type="EMBL" id="JAJJHW010003409">
    <property type="protein sequence ID" value="KAH8359326.1"/>
    <property type="molecule type" value="Genomic_DNA"/>
</dbReference>